<dbReference type="SUPFAM" id="SSF47203">
    <property type="entry name" value="Acyl-CoA dehydrogenase C-terminal domain-like"/>
    <property type="match status" value="1"/>
</dbReference>
<dbReference type="EMBL" id="JANFQF010000028">
    <property type="protein sequence ID" value="MCQ4122365.1"/>
    <property type="molecule type" value="Genomic_DNA"/>
</dbReference>
<evidence type="ECO:0008006" key="3">
    <source>
        <dbReference type="Google" id="ProtNLM"/>
    </source>
</evidence>
<accession>A0ABT1QMM3</accession>
<comment type="caution">
    <text evidence="1">The sequence shown here is derived from an EMBL/GenBank/DDBJ whole genome shotgun (WGS) entry which is preliminary data.</text>
</comment>
<sequence>MADLEHATFVAPSDGNELRVVHLPGPVPPTVSVLIREIKNYRLVHLFTADLTDNAGDPRLGRWGRDGLTLTLATSDLREREVLSQSLDAGDLNRLRALTVTVLTAAATGVVAGVLDGLVADHRHRATAGSVIGKFAMAREALRGVLRSVESGETGKRELAMAFLTNQAVGQTIEDLSDWALEALGGMSFSRNSPSVAQLALARIALPGSFFPTAGTTLIPQLIEDASTRGADGRNHVHP</sequence>
<evidence type="ECO:0000313" key="1">
    <source>
        <dbReference type="EMBL" id="MCQ4122365.1"/>
    </source>
</evidence>
<keyword evidence="2" id="KW-1185">Reference proteome</keyword>
<reference evidence="1 2" key="1">
    <citation type="submission" date="2022-07" db="EMBL/GenBank/DDBJ databases">
        <title>Degradation activity of malathion, p-nitrophenol and potential low-temperature adaptation strategy of Rhodococcus sp. FXJ9.536.</title>
        <authorList>
            <person name="Huang J."/>
            <person name="Huang Y."/>
        </authorList>
    </citation>
    <scope>NUCLEOTIDE SEQUENCE [LARGE SCALE GENOMIC DNA]</scope>
    <source>
        <strain evidence="1 2">FXJ9.536</strain>
    </source>
</reference>
<proteinExistence type="predicted"/>
<evidence type="ECO:0000313" key="2">
    <source>
        <dbReference type="Proteomes" id="UP001524501"/>
    </source>
</evidence>
<dbReference type="Proteomes" id="UP001524501">
    <property type="component" value="Unassembled WGS sequence"/>
</dbReference>
<dbReference type="RefSeq" id="WP_255973898.1">
    <property type="nucleotide sequence ID" value="NZ_JANFQF010000028.1"/>
</dbReference>
<organism evidence="1 2">
    <name type="scientific">Rhodococcus tibetensis</name>
    <dbReference type="NCBI Taxonomy" id="2965064"/>
    <lineage>
        <taxon>Bacteria</taxon>
        <taxon>Bacillati</taxon>
        <taxon>Actinomycetota</taxon>
        <taxon>Actinomycetes</taxon>
        <taxon>Mycobacteriales</taxon>
        <taxon>Nocardiaceae</taxon>
        <taxon>Rhodococcus</taxon>
    </lineage>
</organism>
<name>A0ABT1QMM3_9NOCA</name>
<dbReference type="InterPro" id="IPR036250">
    <property type="entry name" value="AcylCo_DH-like_C"/>
</dbReference>
<protein>
    <recommendedName>
        <fullName evidence="3">Acyl-CoA dehydrogenase, C-terminal domain</fullName>
    </recommendedName>
</protein>
<gene>
    <name evidence="1" type="ORF">NOF53_24955</name>
</gene>